<dbReference type="EMBL" id="JADBHS010000019">
    <property type="protein sequence ID" value="MBE2987145.1"/>
    <property type="molecule type" value="Genomic_DNA"/>
</dbReference>
<dbReference type="Proteomes" id="UP001318760">
    <property type="component" value="Unassembled WGS sequence"/>
</dbReference>
<dbReference type="EMBL" id="LIWG01000015">
    <property type="protein sequence ID" value="MBE3608818.1"/>
    <property type="molecule type" value="Genomic_DNA"/>
</dbReference>
<evidence type="ECO:0000313" key="3">
    <source>
        <dbReference type="Proteomes" id="UP000650616"/>
    </source>
</evidence>
<keyword evidence="3" id="KW-1185">Reference proteome</keyword>
<evidence type="ECO:0000313" key="2">
    <source>
        <dbReference type="EMBL" id="MBE3608818.1"/>
    </source>
</evidence>
<reference evidence="1 4" key="2">
    <citation type="submission" date="2020-10" db="EMBL/GenBank/DDBJ databases">
        <title>Campylobacter californiensis sp. nov. isolated from cattle and feral swine in California.</title>
        <authorList>
            <person name="Miller W.G."/>
        </authorList>
    </citation>
    <scope>NUCLEOTIDE SEQUENCE [LARGE SCALE GENOMIC DNA]</scope>
    <source>
        <strain evidence="1 4">RM12919</strain>
    </source>
</reference>
<proteinExistence type="predicted"/>
<organism evidence="2 3">
    <name type="scientific">Campylobacter californiensis</name>
    <dbReference type="NCBI Taxonomy" id="1032243"/>
    <lineage>
        <taxon>Bacteria</taxon>
        <taxon>Pseudomonadati</taxon>
        <taxon>Campylobacterota</taxon>
        <taxon>Epsilonproteobacteria</taxon>
        <taxon>Campylobacterales</taxon>
        <taxon>Campylobacteraceae</taxon>
        <taxon>Campylobacter</taxon>
    </lineage>
</organism>
<accession>A0AAW3ZXL8</accession>
<gene>
    <name evidence="1" type="ORF">CCAL12919_08465</name>
    <name evidence="2" type="ORF">CCAL9337_08810</name>
</gene>
<evidence type="ECO:0000313" key="4">
    <source>
        <dbReference type="Proteomes" id="UP001318760"/>
    </source>
</evidence>
<name>A0AAW3ZXL8_9BACT</name>
<dbReference type="RefSeq" id="WP_169938693.1">
    <property type="nucleotide sequence ID" value="NZ_CP012545.1"/>
</dbReference>
<dbReference type="Proteomes" id="UP000650616">
    <property type="component" value="Unassembled WGS sequence"/>
</dbReference>
<evidence type="ECO:0000313" key="1">
    <source>
        <dbReference type="EMBL" id="MBE2987145.1"/>
    </source>
</evidence>
<sequence length="228" mass="26172">MISKIGKIQKIANAQNVAPIALNTSLPISLKVSEKIGFNRYILKFANRNLNTKSAKQLDIGANYWAEIESNNENILIKNMFKKPEILNFGILPQGLNLIERVIKENDLAWFYEHICDSLMNAKDKESFKIYTDMFLALQEKIVHIPFLYNEIYGIFQFKKGQKESAFYLAFSNFAPILFRLDEKGIVSISTPFKKVANLLNYEFSCKIETCQISPLWDKSGKIIDIKG</sequence>
<dbReference type="AlphaFoldDB" id="A0AAW3ZXL8"/>
<comment type="caution">
    <text evidence="2">The sequence shown here is derived from an EMBL/GenBank/DDBJ whole genome shotgun (WGS) entry which is preliminary data.</text>
</comment>
<protein>
    <submittedName>
        <fullName evidence="2">Uncharacterized protein</fullName>
    </submittedName>
</protein>
<reference evidence="2 3" key="1">
    <citation type="submission" date="2015-08" db="EMBL/GenBank/DDBJ databases">
        <title>Comparative genomics of the Campylobacter concisus group.</title>
        <authorList>
            <person name="Yee E."/>
            <person name="Chapman M.H."/>
            <person name="Huynh S."/>
            <person name="Bono J.L."/>
            <person name="On S.L."/>
            <person name="St Leger J."/>
            <person name="Foster G."/>
            <person name="Parker C.T."/>
            <person name="Miller W.G."/>
        </authorList>
    </citation>
    <scope>NUCLEOTIDE SEQUENCE [LARGE SCALE GENOMIC DNA]</scope>
    <source>
        <strain evidence="2 3">RM9337</strain>
    </source>
</reference>